<dbReference type="EMBL" id="JBHLYW010000007">
    <property type="protein sequence ID" value="MFC0076802.1"/>
    <property type="molecule type" value="Genomic_DNA"/>
</dbReference>
<feature type="coiled-coil region" evidence="1">
    <location>
        <begin position="222"/>
        <end position="266"/>
    </location>
</feature>
<keyword evidence="4" id="KW-1185">Reference proteome</keyword>
<evidence type="ECO:0000313" key="4">
    <source>
        <dbReference type="Proteomes" id="UP001589734"/>
    </source>
</evidence>
<evidence type="ECO:0000256" key="2">
    <source>
        <dbReference type="SAM" id="SignalP"/>
    </source>
</evidence>
<keyword evidence="1" id="KW-0175">Coiled coil</keyword>
<name>A0ABV6BQ99_9FLAO</name>
<organism evidence="3 4">
    <name type="scientific">Flavobacterium procerum</name>
    <dbReference type="NCBI Taxonomy" id="1455569"/>
    <lineage>
        <taxon>Bacteria</taxon>
        <taxon>Pseudomonadati</taxon>
        <taxon>Bacteroidota</taxon>
        <taxon>Flavobacteriia</taxon>
        <taxon>Flavobacteriales</taxon>
        <taxon>Flavobacteriaceae</taxon>
        <taxon>Flavobacterium</taxon>
    </lineage>
</organism>
<comment type="caution">
    <text evidence="3">The sequence shown here is derived from an EMBL/GenBank/DDBJ whole genome shotgun (WGS) entry which is preliminary data.</text>
</comment>
<evidence type="ECO:0000256" key="1">
    <source>
        <dbReference type="SAM" id="Coils"/>
    </source>
</evidence>
<protein>
    <recommendedName>
        <fullName evidence="5">Peptidase S74 domain-containing protein</fullName>
    </recommendedName>
</protein>
<feature type="signal peptide" evidence="2">
    <location>
        <begin position="1"/>
        <end position="18"/>
    </location>
</feature>
<reference evidence="3 4" key="1">
    <citation type="submission" date="2024-09" db="EMBL/GenBank/DDBJ databases">
        <authorList>
            <person name="Sun Q."/>
            <person name="Mori K."/>
        </authorList>
    </citation>
    <scope>NUCLEOTIDE SEQUENCE [LARGE SCALE GENOMIC DNA]</scope>
    <source>
        <strain evidence="3 4">CGMCC 1.12926</strain>
    </source>
</reference>
<dbReference type="Proteomes" id="UP001589734">
    <property type="component" value="Unassembled WGS sequence"/>
</dbReference>
<sequence length="266" mass="28865">MKKITLMLLVIQSGIIMAQTKTVVTQFGEKVTINPNIGNGLTANNGSIELGGTLSGPAQLTTSSTNTLAFTGLSTGAAADDILVTDASGILKKVAASTLQLEPWQIKSTTTKAGSNTDNIFQMGQVGIGTNNMLGTVDANVKLAVNGTIILPSSYYADYVFEDYLDGQSNIKAAYKFKTLTEVEQFILQNKHLPGVTGIKDLARNEKGQYIFNMNELSIQSLEKIEELYLHLIEQNKQIEADQKTISEMNSRVETLEKLVKQLLAQ</sequence>
<proteinExistence type="predicted"/>
<keyword evidence="2" id="KW-0732">Signal</keyword>
<evidence type="ECO:0008006" key="5">
    <source>
        <dbReference type="Google" id="ProtNLM"/>
    </source>
</evidence>
<dbReference type="RefSeq" id="WP_379685840.1">
    <property type="nucleotide sequence ID" value="NZ_JBHLYW010000007.1"/>
</dbReference>
<gene>
    <name evidence="3" type="ORF">ACFFLS_07110</name>
</gene>
<feature type="chain" id="PRO_5046279347" description="Peptidase S74 domain-containing protein" evidence="2">
    <location>
        <begin position="19"/>
        <end position="266"/>
    </location>
</feature>
<accession>A0ABV6BQ99</accession>
<evidence type="ECO:0000313" key="3">
    <source>
        <dbReference type="EMBL" id="MFC0076802.1"/>
    </source>
</evidence>